<dbReference type="Pfam" id="PF13579">
    <property type="entry name" value="Glyco_trans_4_4"/>
    <property type="match status" value="1"/>
</dbReference>
<sequence>MRIAVVAFETTHRTARAGLKRTEALARALSRRGHDVTVFCTQWWYGPDAGPWRVDDDLRYRRIDIAPDLPSSVVRLPVQLARFRPDVIHAAPAPPELLLSARVGATLSRAPLVCDWYGDEQFDSRLLGPARRAPSHTVVPSDYVESGLREDGIAGEHLTVLREFLEFEAIEAVEPAGEEHIVAGRRLDSDANLESLFLGLAELRREDWSATVIGDGPARGEFEQAAADLRIGDRVEFVGDVPREERIAHYRNAHTFVHTARRESFATELMWALACGCTGVVEYQSDSAAHELVERRPRGFRVTTSEEIAGAIQDSRDLDHRTIDDDFREFDRERVLESLLALYRDLGAGQ</sequence>
<dbReference type="EMBL" id="QJOW01000001">
    <property type="protein sequence ID" value="KAB7518392.1"/>
    <property type="molecule type" value="Genomic_DNA"/>
</dbReference>
<dbReference type="GO" id="GO:0016757">
    <property type="term" value="F:glycosyltransferase activity"/>
    <property type="evidence" value="ECO:0007669"/>
    <property type="project" value="InterPro"/>
</dbReference>
<evidence type="ECO:0000259" key="1">
    <source>
        <dbReference type="Pfam" id="PF00534"/>
    </source>
</evidence>
<dbReference type="PANTHER" id="PTHR45947:SF3">
    <property type="entry name" value="SULFOQUINOVOSYL TRANSFERASE SQD2"/>
    <property type="match status" value="1"/>
</dbReference>
<dbReference type="AlphaFoldDB" id="A0A5N5ULA2"/>
<gene>
    <name evidence="3" type="ORF">DM867_10455</name>
    <name evidence="5" type="ORF">DMP03_03280</name>
    <name evidence="4" type="ORF">DP108_10200</name>
</gene>
<dbReference type="Pfam" id="PF00534">
    <property type="entry name" value="Glycos_transf_1"/>
    <property type="match status" value="1"/>
</dbReference>
<keyword evidence="5" id="KW-0808">Transferase</keyword>
<dbReference type="Proteomes" id="UP000326302">
    <property type="component" value="Unassembled WGS sequence"/>
</dbReference>
<accession>A0A5N5ULA2</accession>
<feature type="domain" description="Glycosyltransferase subfamily 4-like N-terminal" evidence="2">
    <location>
        <begin position="21"/>
        <end position="161"/>
    </location>
</feature>
<evidence type="ECO:0000313" key="8">
    <source>
        <dbReference type="Proteomes" id="UP000326865"/>
    </source>
</evidence>
<name>A0A5N5ULA2_9EURY</name>
<dbReference type="Proteomes" id="UP000326865">
    <property type="component" value="Unassembled WGS sequence"/>
</dbReference>
<dbReference type="PANTHER" id="PTHR45947">
    <property type="entry name" value="SULFOQUINOVOSYL TRANSFERASE SQD2"/>
    <property type="match status" value="1"/>
</dbReference>
<reference evidence="6 7" key="1">
    <citation type="submission" date="2019-10" db="EMBL/GenBank/DDBJ databases">
        <title>Unraveling microbial dark matter from salterns through culturing: the case of the genus Halosegnis.</title>
        <authorList>
            <person name="Duran-Viseras A."/>
            <person name="Andrei A.-S."/>
            <person name="Vera-Gargallo B."/>
            <person name="Ghai R."/>
            <person name="Sanchez-Porro C."/>
            <person name="Ventosa A."/>
        </authorList>
    </citation>
    <scope>NUCLEOTIDE SEQUENCE [LARGE SCALE GENOMIC DNA]</scope>
    <source>
        <strain evidence="5 7">F17-44</strain>
        <strain evidence="3 8">F18-79</strain>
        <strain evidence="4 6">F19-13</strain>
    </source>
</reference>
<dbReference type="Gene3D" id="3.40.50.2000">
    <property type="entry name" value="Glycogen Phosphorylase B"/>
    <property type="match status" value="2"/>
</dbReference>
<proteinExistence type="predicted"/>
<organism evidence="5 7">
    <name type="scientific">Halosegnis rubeus</name>
    <dbReference type="NCBI Taxonomy" id="2212850"/>
    <lineage>
        <taxon>Archaea</taxon>
        <taxon>Methanobacteriati</taxon>
        <taxon>Methanobacteriota</taxon>
        <taxon>Stenosarchaea group</taxon>
        <taxon>Halobacteria</taxon>
        <taxon>Halobacteriales</taxon>
        <taxon>Natronomonadaceae</taxon>
        <taxon>Halosegnis</taxon>
    </lineage>
</organism>
<accession>A0A5N5U6M1</accession>
<evidence type="ECO:0000313" key="7">
    <source>
        <dbReference type="Proteomes" id="UP000326302"/>
    </source>
</evidence>
<dbReference type="InterPro" id="IPR001296">
    <property type="entry name" value="Glyco_trans_1"/>
</dbReference>
<accession>A0A5N5UF85</accession>
<dbReference type="SUPFAM" id="SSF53756">
    <property type="entry name" value="UDP-Glycosyltransferase/glycogen phosphorylase"/>
    <property type="match status" value="1"/>
</dbReference>
<dbReference type="OrthoDB" id="270666at2157"/>
<evidence type="ECO:0000313" key="3">
    <source>
        <dbReference type="EMBL" id="KAB7513392.1"/>
    </source>
</evidence>
<dbReference type="InterPro" id="IPR028098">
    <property type="entry name" value="Glyco_trans_4-like_N"/>
</dbReference>
<evidence type="ECO:0000313" key="4">
    <source>
        <dbReference type="EMBL" id="KAB7517375.1"/>
    </source>
</evidence>
<dbReference type="Proteomes" id="UP000326207">
    <property type="component" value="Unassembled WGS sequence"/>
</dbReference>
<dbReference type="RefSeq" id="WP_152119283.1">
    <property type="nucleotide sequence ID" value="NZ_QJOW01000001.1"/>
</dbReference>
<dbReference type="EMBL" id="QMDY01000005">
    <property type="protein sequence ID" value="KAB7517375.1"/>
    <property type="molecule type" value="Genomic_DNA"/>
</dbReference>
<feature type="domain" description="Glycosyl transferase family 1" evidence="1">
    <location>
        <begin position="175"/>
        <end position="312"/>
    </location>
</feature>
<dbReference type="InterPro" id="IPR050194">
    <property type="entry name" value="Glycosyltransferase_grp1"/>
</dbReference>
<evidence type="ECO:0000259" key="2">
    <source>
        <dbReference type="Pfam" id="PF13579"/>
    </source>
</evidence>
<comment type="caution">
    <text evidence="5">The sequence shown here is derived from an EMBL/GenBank/DDBJ whole genome shotgun (WGS) entry which is preliminary data.</text>
</comment>
<protein>
    <submittedName>
        <fullName evidence="5">Glycosyltransferase</fullName>
    </submittedName>
</protein>
<keyword evidence="8" id="KW-1185">Reference proteome</keyword>
<evidence type="ECO:0000313" key="5">
    <source>
        <dbReference type="EMBL" id="KAB7518392.1"/>
    </source>
</evidence>
<evidence type="ECO:0000313" key="6">
    <source>
        <dbReference type="Proteomes" id="UP000326207"/>
    </source>
</evidence>
<dbReference type="EMBL" id="QKKZ01000004">
    <property type="protein sequence ID" value="KAB7513392.1"/>
    <property type="molecule type" value="Genomic_DNA"/>
</dbReference>